<accession>A0ABD5XW03</accession>
<evidence type="ECO:0000313" key="3">
    <source>
        <dbReference type="EMBL" id="MFC7138081.1"/>
    </source>
</evidence>
<evidence type="ECO:0000256" key="1">
    <source>
        <dbReference type="PROSITE-ProRule" id="PRU00469"/>
    </source>
</evidence>
<dbReference type="Pfam" id="PF08271">
    <property type="entry name" value="Zn_Ribbon_TF"/>
    <property type="match status" value="1"/>
</dbReference>
<name>A0ABD5XW03_9EURY</name>
<feature type="domain" description="TFIIB-type" evidence="2">
    <location>
        <begin position="6"/>
        <end position="37"/>
    </location>
</feature>
<gene>
    <name evidence="3" type="ORF">ACFQRB_19630</name>
</gene>
<sequence length="52" mass="5628">MSIEIENPMCPNCGSDEAAIDHESGEFWCDDCDLYGEFSEIKPTGGPKASSN</sequence>
<dbReference type="PROSITE" id="PS51134">
    <property type="entry name" value="ZF_TFIIB"/>
    <property type="match status" value="1"/>
</dbReference>
<keyword evidence="1" id="KW-0479">Metal-binding</keyword>
<dbReference type="GO" id="GO:0008270">
    <property type="term" value="F:zinc ion binding"/>
    <property type="evidence" value="ECO:0007669"/>
    <property type="project" value="UniProtKB-KW"/>
</dbReference>
<organism evidence="3 4">
    <name type="scientific">Halobaculum litoreum</name>
    <dbReference type="NCBI Taxonomy" id="3031998"/>
    <lineage>
        <taxon>Archaea</taxon>
        <taxon>Methanobacteriati</taxon>
        <taxon>Methanobacteriota</taxon>
        <taxon>Stenosarchaea group</taxon>
        <taxon>Halobacteria</taxon>
        <taxon>Halobacteriales</taxon>
        <taxon>Haloferacaceae</taxon>
        <taxon>Halobaculum</taxon>
    </lineage>
</organism>
<reference evidence="3 4" key="1">
    <citation type="journal article" date="2019" name="Int. J. Syst. Evol. Microbiol.">
        <title>The Global Catalogue of Microorganisms (GCM) 10K type strain sequencing project: providing services to taxonomists for standard genome sequencing and annotation.</title>
        <authorList>
            <consortium name="The Broad Institute Genomics Platform"/>
            <consortium name="The Broad Institute Genome Sequencing Center for Infectious Disease"/>
            <person name="Wu L."/>
            <person name="Ma J."/>
        </authorList>
    </citation>
    <scope>NUCLEOTIDE SEQUENCE [LARGE SCALE GENOMIC DNA]</scope>
    <source>
        <strain evidence="3 4">DT92</strain>
    </source>
</reference>
<evidence type="ECO:0000313" key="4">
    <source>
        <dbReference type="Proteomes" id="UP001596368"/>
    </source>
</evidence>
<dbReference type="EMBL" id="JBHSZG010000008">
    <property type="protein sequence ID" value="MFC7138081.1"/>
    <property type="molecule type" value="Genomic_DNA"/>
</dbReference>
<dbReference type="Gene3D" id="2.20.25.10">
    <property type="match status" value="1"/>
</dbReference>
<proteinExistence type="predicted"/>
<keyword evidence="4" id="KW-1185">Reference proteome</keyword>
<keyword evidence="1" id="KW-0863">Zinc-finger</keyword>
<dbReference type="Proteomes" id="UP001596368">
    <property type="component" value="Unassembled WGS sequence"/>
</dbReference>
<evidence type="ECO:0000259" key="2">
    <source>
        <dbReference type="PROSITE" id="PS51134"/>
    </source>
</evidence>
<comment type="caution">
    <text evidence="3">The sequence shown here is derived from an EMBL/GenBank/DDBJ whole genome shotgun (WGS) entry which is preliminary data.</text>
</comment>
<dbReference type="InterPro" id="IPR013137">
    <property type="entry name" value="Znf_TFIIB"/>
</dbReference>
<protein>
    <submittedName>
        <fullName evidence="3">TFIIB-type zinc ribbon-containing protein</fullName>
    </submittedName>
</protein>
<keyword evidence="1" id="KW-0862">Zinc</keyword>
<dbReference type="AlphaFoldDB" id="A0ABD5XW03"/>
<dbReference type="SUPFAM" id="SSF57783">
    <property type="entry name" value="Zinc beta-ribbon"/>
    <property type="match status" value="1"/>
</dbReference>